<accession>A0A1I8G4I8</accession>
<name>A0A1I8G4I8_9PLAT</name>
<evidence type="ECO:0000313" key="2">
    <source>
        <dbReference type="Proteomes" id="UP000095280"/>
    </source>
</evidence>
<protein>
    <submittedName>
        <fullName evidence="3">Uncharacterized protein</fullName>
    </submittedName>
</protein>
<evidence type="ECO:0000313" key="3">
    <source>
        <dbReference type="WBParaSite" id="maker-uti_cns_0000769-snap-gene-1.21-mRNA-1"/>
    </source>
</evidence>
<feature type="region of interest" description="Disordered" evidence="1">
    <location>
        <begin position="40"/>
        <end position="65"/>
    </location>
</feature>
<sequence length="65" mass="6623">MSVRDTRWTSSGRPAATPAVKFGCPAARLAASEPALRCLPSWPAAGSSASSPAPSGSGRWRPTPS</sequence>
<dbReference type="WBParaSite" id="maker-uti_cns_0000769-snap-gene-1.21-mRNA-1">
    <property type="protein sequence ID" value="maker-uti_cns_0000769-snap-gene-1.21-mRNA-1"/>
    <property type="gene ID" value="maker-uti_cns_0000769-snap-gene-1.21"/>
</dbReference>
<proteinExistence type="predicted"/>
<organism evidence="2 3">
    <name type="scientific">Macrostomum lignano</name>
    <dbReference type="NCBI Taxonomy" id="282301"/>
    <lineage>
        <taxon>Eukaryota</taxon>
        <taxon>Metazoa</taxon>
        <taxon>Spiralia</taxon>
        <taxon>Lophotrochozoa</taxon>
        <taxon>Platyhelminthes</taxon>
        <taxon>Rhabditophora</taxon>
        <taxon>Macrostomorpha</taxon>
        <taxon>Macrostomida</taxon>
        <taxon>Macrostomidae</taxon>
        <taxon>Macrostomum</taxon>
    </lineage>
</organism>
<dbReference type="Proteomes" id="UP000095280">
    <property type="component" value="Unplaced"/>
</dbReference>
<evidence type="ECO:0000256" key="1">
    <source>
        <dbReference type="SAM" id="MobiDB-lite"/>
    </source>
</evidence>
<keyword evidence="2" id="KW-1185">Reference proteome</keyword>
<reference evidence="3" key="1">
    <citation type="submission" date="2016-11" db="UniProtKB">
        <authorList>
            <consortium name="WormBaseParasite"/>
        </authorList>
    </citation>
    <scope>IDENTIFICATION</scope>
</reference>
<dbReference type="AlphaFoldDB" id="A0A1I8G4I8"/>